<dbReference type="InterPro" id="IPR029063">
    <property type="entry name" value="SAM-dependent_MTases_sf"/>
</dbReference>
<dbReference type="GO" id="GO:0008757">
    <property type="term" value="F:S-adenosylmethionine-dependent methyltransferase activity"/>
    <property type="evidence" value="ECO:0007669"/>
    <property type="project" value="UniProtKB-ARBA"/>
</dbReference>
<evidence type="ECO:0000313" key="1">
    <source>
        <dbReference type="EMBL" id="KAK4112002.1"/>
    </source>
</evidence>
<dbReference type="EMBL" id="MU853344">
    <property type="protein sequence ID" value="KAK4112002.1"/>
    <property type="molecule type" value="Genomic_DNA"/>
</dbReference>
<dbReference type="AlphaFoldDB" id="A0AAN6TCR2"/>
<dbReference type="GO" id="GO:0005829">
    <property type="term" value="C:cytosol"/>
    <property type="evidence" value="ECO:0007669"/>
    <property type="project" value="TreeGrafter"/>
</dbReference>
<keyword evidence="1" id="KW-0489">Methyltransferase</keyword>
<dbReference type="PANTHER" id="PTHR14614">
    <property type="entry name" value="HEPATOCELLULAR CARCINOMA-ASSOCIATED ANTIGEN"/>
    <property type="match status" value="1"/>
</dbReference>
<reference evidence="1" key="1">
    <citation type="journal article" date="2023" name="Mol. Phylogenet. Evol.">
        <title>Genome-scale phylogeny and comparative genomics of the fungal order Sordariales.</title>
        <authorList>
            <person name="Hensen N."/>
            <person name="Bonometti L."/>
            <person name="Westerberg I."/>
            <person name="Brannstrom I.O."/>
            <person name="Guillou S."/>
            <person name="Cros-Aarteil S."/>
            <person name="Calhoun S."/>
            <person name="Haridas S."/>
            <person name="Kuo A."/>
            <person name="Mondo S."/>
            <person name="Pangilinan J."/>
            <person name="Riley R."/>
            <person name="LaButti K."/>
            <person name="Andreopoulos B."/>
            <person name="Lipzen A."/>
            <person name="Chen C."/>
            <person name="Yan M."/>
            <person name="Daum C."/>
            <person name="Ng V."/>
            <person name="Clum A."/>
            <person name="Steindorff A."/>
            <person name="Ohm R.A."/>
            <person name="Martin F."/>
            <person name="Silar P."/>
            <person name="Natvig D.O."/>
            <person name="Lalanne C."/>
            <person name="Gautier V."/>
            <person name="Ament-Velasquez S.L."/>
            <person name="Kruys A."/>
            <person name="Hutchinson M.I."/>
            <person name="Powell A.J."/>
            <person name="Barry K."/>
            <person name="Miller A.N."/>
            <person name="Grigoriev I.V."/>
            <person name="Debuchy R."/>
            <person name="Gladieux P."/>
            <person name="Hiltunen Thoren M."/>
            <person name="Johannesson H."/>
        </authorList>
    </citation>
    <scope>NUCLEOTIDE SEQUENCE</scope>
    <source>
        <strain evidence="1">CBS 508.74</strain>
    </source>
</reference>
<accession>A0AAN6TCR2</accession>
<evidence type="ECO:0000313" key="2">
    <source>
        <dbReference type="Proteomes" id="UP001302812"/>
    </source>
</evidence>
<name>A0AAN6TCR2_9PEZI</name>
<sequence length="362" mass="40360">MKGTDLLAAPTVEDDLPHLWQKPAYPVLLECLKELRVEPRVWNLKVSRVDILREQQVATPHDRQEIISFLSSIIKSRLLWLDSDDERELIWEEASRRMSERCGRTAMGEITRRWPFENPAYGEPFSLAIREPPLTGDSLGLKTWGSSYALARLLHEFAAGPLAHLFVPGASPGPEEVLELGSGTGLLGLAAACIWKASVVLTDLPSIMPNLIHNTSLNRDVVEGRGGRVEAAALTWGGGEADSNPRFRTLHRYRLIIVADPLYDDEHPALLASAIDEQLASNSDARVLVMVPQRDEATKSLLGDLREELARRVTPLACVEESVVAGQDDWGDENDDETQGISFWWGIFGRVQSTGNWIRDEW</sequence>
<keyword evidence="2" id="KW-1185">Reference proteome</keyword>
<dbReference type="GeneID" id="89936803"/>
<reference evidence="1" key="2">
    <citation type="submission" date="2023-05" db="EMBL/GenBank/DDBJ databases">
        <authorList>
            <consortium name="Lawrence Berkeley National Laboratory"/>
            <person name="Steindorff A."/>
            <person name="Hensen N."/>
            <person name="Bonometti L."/>
            <person name="Westerberg I."/>
            <person name="Brannstrom I.O."/>
            <person name="Guillou S."/>
            <person name="Cros-Aarteil S."/>
            <person name="Calhoun S."/>
            <person name="Haridas S."/>
            <person name="Kuo A."/>
            <person name="Mondo S."/>
            <person name="Pangilinan J."/>
            <person name="Riley R."/>
            <person name="Labutti K."/>
            <person name="Andreopoulos B."/>
            <person name="Lipzen A."/>
            <person name="Chen C."/>
            <person name="Yanf M."/>
            <person name="Daum C."/>
            <person name="Ng V."/>
            <person name="Clum A."/>
            <person name="Ohm R."/>
            <person name="Martin F."/>
            <person name="Silar P."/>
            <person name="Natvig D."/>
            <person name="Lalanne C."/>
            <person name="Gautier V."/>
            <person name="Ament-Velasquez S.L."/>
            <person name="Kruys A."/>
            <person name="Hutchinson M.I."/>
            <person name="Powell A.J."/>
            <person name="Barry K."/>
            <person name="Miller A.N."/>
            <person name="Grigoriev I.V."/>
            <person name="Debuchy R."/>
            <person name="Gladieux P."/>
            <person name="Thoren M.H."/>
            <person name="Johannesson H."/>
        </authorList>
    </citation>
    <scope>NUCLEOTIDE SEQUENCE</scope>
    <source>
        <strain evidence="1">CBS 508.74</strain>
    </source>
</reference>
<dbReference type="PANTHER" id="PTHR14614:SF156">
    <property type="entry name" value="PROTEIN-LYSINE N-METHYLTRANSFERASE EFM2"/>
    <property type="match status" value="1"/>
</dbReference>
<keyword evidence="1" id="KW-0808">Transferase</keyword>
<dbReference type="SUPFAM" id="SSF53335">
    <property type="entry name" value="S-adenosyl-L-methionine-dependent methyltransferases"/>
    <property type="match status" value="1"/>
</dbReference>
<proteinExistence type="predicted"/>
<protein>
    <submittedName>
        <fullName evidence="1">S-adenosylmethionine-dependent methyltransferase-like protein</fullName>
    </submittedName>
</protein>
<comment type="caution">
    <text evidence="1">The sequence shown here is derived from an EMBL/GenBank/DDBJ whole genome shotgun (WGS) entry which is preliminary data.</text>
</comment>
<dbReference type="RefSeq" id="XP_064669572.1">
    <property type="nucleotide sequence ID" value="XM_064812678.1"/>
</dbReference>
<dbReference type="Pfam" id="PF10294">
    <property type="entry name" value="Methyltransf_16"/>
    <property type="match status" value="1"/>
</dbReference>
<dbReference type="InterPro" id="IPR019410">
    <property type="entry name" value="Methyltransf_16"/>
</dbReference>
<dbReference type="GO" id="GO:0032259">
    <property type="term" value="P:methylation"/>
    <property type="evidence" value="ECO:0007669"/>
    <property type="project" value="UniProtKB-KW"/>
</dbReference>
<gene>
    <name evidence="1" type="ORF">N656DRAFT_733172</name>
</gene>
<dbReference type="Gene3D" id="3.40.50.150">
    <property type="entry name" value="Vaccinia Virus protein VP39"/>
    <property type="match status" value="1"/>
</dbReference>
<dbReference type="Proteomes" id="UP001302812">
    <property type="component" value="Unassembled WGS sequence"/>
</dbReference>
<organism evidence="1 2">
    <name type="scientific">Canariomyces notabilis</name>
    <dbReference type="NCBI Taxonomy" id="2074819"/>
    <lineage>
        <taxon>Eukaryota</taxon>
        <taxon>Fungi</taxon>
        <taxon>Dikarya</taxon>
        <taxon>Ascomycota</taxon>
        <taxon>Pezizomycotina</taxon>
        <taxon>Sordariomycetes</taxon>
        <taxon>Sordariomycetidae</taxon>
        <taxon>Sordariales</taxon>
        <taxon>Chaetomiaceae</taxon>
        <taxon>Canariomyces</taxon>
    </lineage>
</organism>